<dbReference type="Gene3D" id="2.160.20.10">
    <property type="entry name" value="Single-stranded right-handed beta-helix, Pectin lyase-like"/>
    <property type="match status" value="3"/>
</dbReference>
<dbReference type="RefSeq" id="WP_354635438.1">
    <property type="nucleotide sequence ID" value="NZ_CP159837.1"/>
</dbReference>
<accession>A0AAU8JFP5</accession>
<evidence type="ECO:0000313" key="3">
    <source>
        <dbReference type="EMBL" id="XCM37270.1"/>
    </source>
</evidence>
<proteinExistence type="predicted"/>
<name>A0AAU8JFP5_9CYAN</name>
<evidence type="ECO:0000259" key="2">
    <source>
        <dbReference type="SMART" id="SM00912"/>
    </source>
</evidence>
<dbReference type="Pfam" id="PF18886">
    <property type="entry name" value="DUF5649"/>
    <property type="match status" value="3"/>
</dbReference>
<feature type="region of interest" description="Disordered" evidence="1">
    <location>
        <begin position="2142"/>
        <end position="2204"/>
    </location>
</feature>
<dbReference type="InterPro" id="IPR008638">
    <property type="entry name" value="FhaB/CdiA-like_TPS"/>
</dbReference>
<dbReference type="InterPro" id="IPR043709">
    <property type="entry name" value="DUF5649"/>
</dbReference>
<feature type="compositionally biased region" description="Low complexity" evidence="1">
    <location>
        <begin position="2142"/>
        <end position="2155"/>
    </location>
</feature>
<gene>
    <name evidence="3" type="ORF">ABWT76_000016</name>
</gene>
<protein>
    <submittedName>
        <fullName evidence="3">CHAT domain-containing protein</fullName>
    </submittedName>
</protein>
<sequence>MKRLTGNHLYMKSLLLGSLSFIVSQTITLAEPIVPATDGTGTQVEINGNEFNITGGQVSGDPANLFHSFQEFGLNSGQIATFQSNPEIINILSRVTGGNASMINGLIQVTGGNANLFLMNPAGIVFGPNATLNIPADFIATTASGIGFNQGWFDAFGNNNWAELIGSPSVFRFDGNGAIVNFGNLSISHSHQLGLLGSSVLNLGSLSAPGGNIIITAVPGESLVKLSQPGHLLSLEISPNSLDTITPSNLPELLTGGQVHDATQVVVHDDGTIKLTGSGVSVPTDTGVTIVSGNIDVSNNAAGTVAVLGERVALVDANINASGNNTGGNVFIGGNFQGQGTLPNAAHTFVNNNSSISVNALENGNAGSAIVWADKTTRFHGNISATGGNFGGNGGFVEVSGKQNLIFRGFVDVTANQGTPGTILFDPKNIIIDNGGTDNVDLNNAFKENPTADVTFDADNITGLSGDVILEANNDITVNEPIILNSFSFIENLELRAGGSININAHITTYTTGANIILSGNDNRADVNNRDPGPANISAIAGLNGGNIDITLGTLGESGNITLATVSTQQGKHINITNTNNGYGGDIEISEPMSSSSGSNGGLINLIADGNILTNNINSVGQEGRGGNINLISNNRAIETGDLDASGLSDGGAIALNAEENILTNNINSFGQEGRGGNINFTSNNGAIETGDLNSSGLFDGGAIALNAEGNIVAGGVDSYGIPIPGNIYSGSYDSGTGGSINLHSASGFINTNDGYLNSIANQENGGDITLTAQGNINTGYISSYSQEATAGTIKLTSNNAAIETGDIDSASNQGNGNSITLNAEGNILTNFIYSFGAEGRGGNIHLTSNNGAIETGELNSSGLFDGGAIALNAEGNIVLAGLDQNENLIPGNGNISSDSAGSGTGGDISLRSNSGVINLGSIDASSNQGNGGDITLTAEGNINTGYISSYSQEATAGTINVTSNNAAIETGELNSSSNQGNGNSITLNADDDILITSNIYSDSAGSGTGGDISLTSGNGAINIIEGNIESSSNEGDGGNIELTAKGDIRTNNIDSYSNGSGTAGNIKLTSTSGLIDILGSLTSASLNGIGGSIALTADEIDWTEAIFTSNGGILLLQPATNTQSIEIGGNNESPSLDLSTTELQLIDGFDSLTIGRTGDTGIINIAGLVNFSNDNFDLTISGGSLSFNNRITIRNNGILTLNTGSITSPFDGTDIAIGGNGTLVLNVSGNVGELLNPLVTKVSQLDIDNVTGNVFLNNITDQNFNLGTTNITGDFAITNDGNIIDIGAINISGNSSFTTTGNDATITLDQLSITGPVSLNTTGSNAHVNITNATGLNLADSQVGGNLNIATTTGNITDSGTVIVNGNSNFTTLENGAGINLDQLAATGAITVNTNGVGADVIITNDTAVNLGNSNIGGSLNATANNSDIVTIGNINAESDINLTGQAIALNNSITSGGSLTATANNGDISNTGIINADSDINLTGNNINLDNDVTSGGSLTATANNGDISTTGIINADSDINLSGNNITLDNDVTSGGNLTATANNGDISNSGIINADSDINLSGNNITLDNDVTSGGNLTATASGDISADGVINADSDINLIGNNITLDNSITSGGNLTATANSGNIITSGNINAESDINLTGQAIALNNSITSGGNLTATASGNISNSGEINAESDINLSGNNITLNNSMTSGGSLNATANNGEISNSGEINAGNDITLTGDTISLKNSLTSPGNLILQPFNPNTTIDIGGETGTFNLSAAEIANLSDGFSSITIGRSDGTGMVNLGNISFSDPVTIRSPNGAIAVNGIITGTDNASVNLSSNHITLNSGIITNNQNILINGNTILGNDITLDSGTGLGNILFTGTIDGNQKLTLNAGNGTIAFTGAIGNNTTLNSLITNSIINSGLQATANTIQLNRDITTTGANVILNAQNQLTTNNITTNGGKISLSNRQGDITAGNLDSSNPEAVGGAITVNSPTGIVTTGNLISTGTTGGDITAIAKTTITTGDINSSGIVGNAGNVLLDPENDIQVGFINAQGGSSGSGGNVDISTGRFFRSTNSFTDQNGQIASISTAGGNGGGSITIRHDGGSQNIPFVVGDPSTNGTAGVITTSADNTIPLGSILPGPVEQGDIHIQTPTVPVAPAPVDDTPVSPQLEPEPQAKPIPVAPAPVDDTPVSPQLDSEPPPSPPAPPVNSSSSVVTPATVVTPPATVVTPPATVVTPPATVVTPPATVVTPPATVVTTPPPPPKVAILDPKIVDPEEAAIAIDIPNNSEEEEDLLDPEKISQPDKVAILDPGMGAIEQAFSQRFNDYIGEVNSPATTTLAEAQNIIQQIESETGVKPALVYVCFGFTSRSGISDNDPLELILVTANGHPIKKSLSATRGEVIATANNFIDYITSPRYRRQKKYLPAGQQLYQWLIAPLKEELDLQQIENIAFIMDQGLRALPVAAIHDGEHFLVEKYSLGLMPSLSLTDTRYQNIQNASVLGMGSSEFSDLNSLPAVPAELQTITQQIRHGDSFMNQEFTLNNIQAQYADKQYPIVHMATHGEFEPGEISNSYIQLWDQKLHLDDIRQLGFTNPPVELLVLSACRTAVGSPEAELGFAGLALQAGVKTAIASLWYVSDEGTFGLMTEFYNQLSSAPIKAEAMRQAQLSMINGNVEVVDGQLRGSRDTYPLPEALQNAENQKLTHPYYWSAFTLIGSPW</sequence>
<feature type="compositionally biased region" description="Low complexity" evidence="1">
    <location>
        <begin position="2173"/>
        <end position="2182"/>
    </location>
</feature>
<dbReference type="InterPro" id="IPR012334">
    <property type="entry name" value="Pectin_lyas_fold"/>
</dbReference>
<feature type="domain" description="Filamentous haemagglutinin FhaB/tRNA nuclease CdiA-like TPS" evidence="2">
    <location>
        <begin position="35"/>
        <end position="149"/>
    </location>
</feature>
<dbReference type="InterPro" id="IPR011050">
    <property type="entry name" value="Pectin_lyase_fold/virulence"/>
</dbReference>
<evidence type="ECO:0000256" key="1">
    <source>
        <dbReference type="SAM" id="MobiDB-lite"/>
    </source>
</evidence>
<organism evidence="3">
    <name type="scientific">Planktothricoides raciborskii GIHE-MW2</name>
    <dbReference type="NCBI Taxonomy" id="2792601"/>
    <lineage>
        <taxon>Bacteria</taxon>
        <taxon>Bacillati</taxon>
        <taxon>Cyanobacteriota</taxon>
        <taxon>Cyanophyceae</taxon>
        <taxon>Oscillatoriophycideae</taxon>
        <taxon>Oscillatoriales</taxon>
        <taxon>Oscillatoriaceae</taxon>
        <taxon>Planktothricoides</taxon>
    </lineage>
</organism>
<dbReference type="SUPFAM" id="SSF51126">
    <property type="entry name" value="Pectin lyase-like"/>
    <property type="match status" value="1"/>
</dbReference>
<dbReference type="InterPro" id="IPR024983">
    <property type="entry name" value="CHAT_dom"/>
</dbReference>
<dbReference type="Pfam" id="PF05860">
    <property type="entry name" value="TPS"/>
    <property type="match status" value="1"/>
</dbReference>
<dbReference type="SMART" id="SM00912">
    <property type="entry name" value="Haemagg_act"/>
    <property type="match status" value="1"/>
</dbReference>
<reference evidence="3" key="1">
    <citation type="submission" date="2024-07" db="EMBL/GenBank/DDBJ databases">
        <authorList>
            <person name="Kim Y.J."/>
            <person name="Jeong J.Y."/>
        </authorList>
    </citation>
    <scope>NUCLEOTIDE SEQUENCE</scope>
    <source>
        <strain evidence="3">GIHE-MW2</strain>
    </source>
</reference>
<dbReference type="EMBL" id="CP159837">
    <property type="protein sequence ID" value="XCM37270.1"/>
    <property type="molecule type" value="Genomic_DNA"/>
</dbReference>
<dbReference type="Pfam" id="PF12770">
    <property type="entry name" value="CHAT"/>
    <property type="match status" value="1"/>
</dbReference>
<feature type="compositionally biased region" description="Pro residues" evidence="1">
    <location>
        <begin position="2187"/>
        <end position="2196"/>
    </location>
</feature>